<evidence type="ECO:0000313" key="2">
    <source>
        <dbReference type="EnsemblMetazoa" id="G27196.2:cds"/>
    </source>
</evidence>
<dbReference type="OMA" id="IFFLEPE"/>
<evidence type="ECO:0000313" key="3">
    <source>
        <dbReference type="Proteomes" id="UP000005408"/>
    </source>
</evidence>
<sequence>MAAKDDFCVDNSDDFDYDDDRNLCQPPKFKRKRPSSSFHQDSSSSNSPGSCNARRESAQHVPSVSEWTTKTLGKFGIVFEDNPISIDEFTQTIQAYHVCEKTVPDFYWSLNVLSKRGLAFSLEVPENEASKSLDKQADSMKKVREILSNFDAFINDVLEEEDNDLGKEQRNKAMFFVWSYNVRSFLNYYMKFLEMMNSSMTECWFAIQDKEFHLRELFMVFSRIFFLEPELGNKVVKRFIIGTKVVSGSPDIRYTCTNPLQRRVLLMLTEAKKSESWGEKKPFEWRNSGHSSDSSSETDPKVGNFIQRIVDAHDLGQHGGKLLLELSSSVFAPTMVVGCICMGTEVIFTYLETKEAHLNKITYDGRCDGEISYIRYTEPLNYLIEEDRNKCIDLFFLLGFMQTSGYENLFPDPPKN</sequence>
<evidence type="ECO:0000256" key="1">
    <source>
        <dbReference type="SAM" id="MobiDB-lite"/>
    </source>
</evidence>
<reference evidence="2" key="1">
    <citation type="submission" date="2022-08" db="UniProtKB">
        <authorList>
            <consortium name="EnsemblMetazoa"/>
        </authorList>
    </citation>
    <scope>IDENTIFICATION</scope>
    <source>
        <strain evidence="2">05x7-T-G4-1.051#20</strain>
    </source>
</reference>
<feature type="region of interest" description="Disordered" evidence="1">
    <location>
        <begin position="1"/>
        <end position="62"/>
    </location>
</feature>
<dbReference type="Proteomes" id="UP000005408">
    <property type="component" value="Unassembled WGS sequence"/>
</dbReference>
<accession>A0A8W8L9Q5</accession>
<protein>
    <submittedName>
        <fullName evidence="2">Uncharacterized protein</fullName>
    </submittedName>
</protein>
<keyword evidence="3" id="KW-1185">Reference proteome</keyword>
<organism evidence="2 3">
    <name type="scientific">Magallana gigas</name>
    <name type="common">Pacific oyster</name>
    <name type="synonym">Crassostrea gigas</name>
    <dbReference type="NCBI Taxonomy" id="29159"/>
    <lineage>
        <taxon>Eukaryota</taxon>
        <taxon>Metazoa</taxon>
        <taxon>Spiralia</taxon>
        <taxon>Lophotrochozoa</taxon>
        <taxon>Mollusca</taxon>
        <taxon>Bivalvia</taxon>
        <taxon>Autobranchia</taxon>
        <taxon>Pteriomorphia</taxon>
        <taxon>Ostreida</taxon>
        <taxon>Ostreoidea</taxon>
        <taxon>Ostreidae</taxon>
        <taxon>Magallana</taxon>
    </lineage>
</organism>
<proteinExistence type="predicted"/>
<name>A0A8W8L9Q5_MAGGI</name>
<feature type="compositionally biased region" description="Low complexity" evidence="1">
    <location>
        <begin position="35"/>
        <end position="50"/>
    </location>
</feature>
<dbReference type="OrthoDB" id="6135941at2759"/>
<dbReference type="AlphaFoldDB" id="A0A8W8L9Q5"/>
<dbReference type="EnsemblMetazoa" id="G27196.2">
    <property type="protein sequence ID" value="G27196.2:cds"/>
    <property type="gene ID" value="G27196"/>
</dbReference>